<dbReference type="AlphaFoldDB" id="A0AAD9J3M7"/>
<proteinExistence type="predicted"/>
<evidence type="ECO:0000313" key="1">
    <source>
        <dbReference type="EMBL" id="KAK2145498.1"/>
    </source>
</evidence>
<sequence length="48" mass="5519">MGHVSAGDPEIFTCTTEYTTASHIRREEIATHFLLCDEHTPRIIFSRK</sequence>
<name>A0AAD9J3M7_9ANNE</name>
<gene>
    <name evidence="1" type="ORF">LSH36_677g00024</name>
</gene>
<dbReference type="Proteomes" id="UP001208570">
    <property type="component" value="Unassembled WGS sequence"/>
</dbReference>
<evidence type="ECO:0000313" key="2">
    <source>
        <dbReference type="Proteomes" id="UP001208570"/>
    </source>
</evidence>
<comment type="caution">
    <text evidence="1">The sequence shown here is derived from an EMBL/GenBank/DDBJ whole genome shotgun (WGS) entry which is preliminary data.</text>
</comment>
<dbReference type="EMBL" id="JAODUP010000677">
    <property type="protein sequence ID" value="KAK2145498.1"/>
    <property type="molecule type" value="Genomic_DNA"/>
</dbReference>
<accession>A0AAD9J3M7</accession>
<organism evidence="1 2">
    <name type="scientific">Paralvinella palmiformis</name>
    <dbReference type="NCBI Taxonomy" id="53620"/>
    <lineage>
        <taxon>Eukaryota</taxon>
        <taxon>Metazoa</taxon>
        <taxon>Spiralia</taxon>
        <taxon>Lophotrochozoa</taxon>
        <taxon>Annelida</taxon>
        <taxon>Polychaeta</taxon>
        <taxon>Sedentaria</taxon>
        <taxon>Canalipalpata</taxon>
        <taxon>Terebellida</taxon>
        <taxon>Terebelliformia</taxon>
        <taxon>Alvinellidae</taxon>
        <taxon>Paralvinella</taxon>
    </lineage>
</organism>
<protein>
    <submittedName>
        <fullName evidence="1">Uncharacterized protein</fullName>
    </submittedName>
</protein>
<keyword evidence="2" id="KW-1185">Reference proteome</keyword>
<reference evidence="1" key="1">
    <citation type="journal article" date="2023" name="Mol. Biol. Evol.">
        <title>Third-Generation Sequencing Reveals the Adaptive Role of the Epigenome in Three Deep-Sea Polychaetes.</title>
        <authorList>
            <person name="Perez M."/>
            <person name="Aroh O."/>
            <person name="Sun Y."/>
            <person name="Lan Y."/>
            <person name="Juniper S.K."/>
            <person name="Young C.R."/>
            <person name="Angers B."/>
            <person name="Qian P.Y."/>
        </authorList>
    </citation>
    <scope>NUCLEOTIDE SEQUENCE</scope>
    <source>
        <strain evidence="1">P08H-3</strain>
    </source>
</reference>